<feature type="transmembrane region" description="Helical" evidence="1">
    <location>
        <begin position="48"/>
        <end position="65"/>
    </location>
</feature>
<proteinExistence type="predicted"/>
<keyword evidence="1" id="KW-1133">Transmembrane helix</keyword>
<evidence type="ECO:0000256" key="1">
    <source>
        <dbReference type="SAM" id="Phobius"/>
    </source>
</evidence>
<gene>
    <name evidence="2" type="ORF">A2744_03770</name>
</gene>
<feature type="transmembrane region" description="Helical" evidence="1">
    <location>
        <begin position="9"/>
        <end position="28"/>
    </location>
</feature>
<evidence type="ECO:0000313" key="2">
    <source>
        <dbReference type="EMBL" id="OGY46536.1"/>
    </source>
</evidence>
<dbReference type="Proteomes" id="UP000178240">
    <property type="component" value="Unassembled WGS sequence"/>
</dbReference>
<reference evidence="2 3" key="1">
    <citation type="journal article" date="2016" name="Nat. Commun.">
        <title>Thousands of microbial genomes shed light on interconnected biogeochemical processes in an aquifer system.</title>
        <authorList>
            <person name="Anantharaman K."/>
            <person name="Brown C.T."/>
            <person name="Hug L.A."/>
            <person name="Sharon I."/>
            <person name="Castelle C.J."/>
            <person name="Probst A.J."/>
            <person name="Thomas B.C."/>
            <person name="Singh A."/>
            <person name="Wilkins M.J."/>
            <person name="Karaoz U."/>
            <person name="Brodie E.L."/>
            <person name="Williams K.H."/>
            <person name="Hubbard S.S."/>
            <person name="Banfield J.F."/>
        </authorList>
    </citation>
    <scope>NUCLEOTIDE SEQUENCE [LARGE SCALE GENOMIC DNA]</scope>
</reference>
<dbReference type="STRING" id="1797535.A2744_03770"/>
<organism evidence="2 3">
    <name type="scientific">Candidatus Buchananbacteria bacterium RIFCSPHIGHO2_01_FULL_44_11</name>
    <dbReference type="NCBI Taxonomy" id="1797535"/>
    <lineage>
        <taxon>Bacteria</taxon>
        <taxon>Candidatus Buchananiibacteriota</taxon>
    </lineage>
</organism>
<keyword evidence="1" id="KW-0812">Transmembrane</keyword>
<dbReference type="AlphaFoldDB" id="A0A1G1Y3Y3"/>
<keyword evidence="1" id="KW-0472">Membrane</keyword>
<protein>
    <submittedName>
        <fullName evidence="2">Uncharacterized protein</fullName>
    </submittedName>
</protein>
<evidence type="ECO:0000313" key="3">
    <source>
        <dbReference type="Proteomes" id="UP000178240"/>
    </source>
</evidence>
<accession>A0A1G1Y3Y3</accession>
<sequence length="121" mass="14114">MKAVFIKKFGLSVILTLGIILIFALADYFFHQLSGEYSVPPRYFPNKIIYGTIIGLVTFWLLAGVRRPWLKSLIFSGVIAILLQVRYFFEGYPLDFVVLFLFIHFAILWLVSFAVFKWRLI</sequence>
<comment type="caution">
    <text evidence="2">The sequence shown here is derived from an EMBL/GenBank/DDBJ whole genome shotgun (WGS) entry which is preliminary data.</text>
</comment>
<name>A0A1G1Y3Y3_9BACT</name>
<feature type="transmembrane region" description="Helical" evidence="1">
    <location>
        <begin position="95"/>
        <end position="116"/>
    </location>
</feature>
<feature type="transmembrane region" description="Helical" evidence="1">
    <location>
        <begin position="72"/>
        <end position="89"/>
    </location>
</feature>
<dbReference type="EMBL" id="MHIE01000003">
    <property type="protein sequence ID" value="OGY46536.1"/>
    <property type="molecule type" value="Genomic_DNA"/>
</dbReference>